<feature type="domain" description="Transposase DDE" evidence="1">
    <location>
        <begin position="76"/>
        <end position="226"/>
    </location>
</feature>
<dbReference type="RefSeq" id="WP_235264381.1">
    <property type="nucleotide sequence ID" value="NZ_CP011451.1"/>
</dbReference>
<gene>
    <name evidence="2" type="ORF">BCL69_100422</name>
</gene>
<evidence type="ECO:0000313" key="2">
    <source>
        <dbReference type="EMBL" id="TYP93021.1"/>
    </source>
</evidence>
<evidence type="ECO:0000313" key="3">
    <source>
        <dbReference type="Proteomes" id="UP000324176"/>
    </source>
</evidence>
<dbReference type="Pfam" id="PF13701">
    <property type="entry name" value="DDE_Tnp_1_4"/>
    <property type="match status" value="1"/>
</dbReference>
<protein>
    <submittedName>
        <fullName evidence="2">DDE family transposase</fullName>
    </submittedName>
</protein>
<accession>A0A5D3YH82</accession>
<dbReference type="InterPro" id="IPR025668">
    <property type="entry name" value="Tnp_DDE_dom"/>
</dbReference>
<organism evidence="2 3">
    <name type="scientific">Nitrosomonas communis</name>
    <dbReference type="NCBI Taxonomy" id="44574"/>
    <lineage>
        <taxon>Bacteria</taxon>
        <taxon>Pseudomonadati</taxon>
        <taxon>Pseudomonadota</taxon>
        <taxon>Betaproteobacteria</taxon>
        <taxon>Nitrosomonadales</taxon>
        <taxon>Nitrosomonadaceae</taxon>
        <taxon>Nitrosomonas</taxon>
    </lineage>
</organism>
<evidence type="ECO:0000259" key="1">
    <source>
        <dbReference type="Pfam" id="PF13701"/>
    </source>
</evidence>
<dbReference type="EMBL" id="VNHT01000004">
    <property type="protein sequence ID" value="TYP93021.1"/>
    <property type="molecule type" value="Genomic_DNA"/>
</dbReference>
<sequence>MIYWVPGLLSILDGQRRYAHIVGLGGDKVASEILGMGKVVSDKSLRRALSALAPSLPKRCDEAQRAICLAQLIESTNWMDTVLSESTGEALNTAWILDADTSVKLLYGHQAGADISYNPRKPGRPSHTLHTYWISNVRLVLDVEMQSGKSHAAKHSLPRLRQLIEGLAAEKRPTLVRGDSPCGNEGVMAEMEEIGQRYLFKLRQTAGIKRLIERKWQQNQWQPVGQGFDAVEDQIRLAGSSRARRIVMLRRQVKDNLAVEMNAGNQPGTLHFVDHPDKIKVWE</sequence>
<reference evidence="2 3" key="1">
    <citation type="submission" date="2019-07" db="EMBL/GenBank/DDBJ databases">
        <title>Active sludge and wastewater microbial communities from Klosterneuburg, Austria.</title>
        <authorList>
            <person name="Wagner M."/>
        </authorList>
    </citation>
    <scope>NUCLEOTIDE SEQUENCE [LARGE SCALE GENOMIC DNA]</scope>
    <source>
        <strain evidence="2 3">Nm2</strain>
    </source>
</reference>
<proteinExistence type="predicted"/>
<dbReference type="Proteomes" id="UP000324176">
    <property type="component" value="Unassembled WGS sequence"/>
</dbReference>
<comment type="caution">
    <text evidence="2">The sequence shown here is derived from an EMBL/GenBank/DDBJ whole genome shotgun (WGS) entry which is preliminary data.</text>
</comment>
<dbReference type="AlphaFoldDB" id="A0A5D3YH82"/>
<name>A0A5D3YH82_9PROT</name>